<dbReference type="PANTHER" id="PTHR13696">
    <property type="entry name" value="P-LOOP CONTAINING NUCLEOSIDE TRIPHOSPHATE HYDROLASE"/>
    <property type="match status" value="1"/>
</dbReference>
<gene>
    <name evidence="2" type="ORF">OGZ51_12270</name>
</gene>
<protein>
    <submittedName>
        <fullName evidence="2">AAA family ATPase</fullName>
    </submittedName>
</protein>
<name>A0A9X4S5A1_9LACT</name>
<evidence type="ECO:0000313" key="3">
    <source>
        <dbReference type="Proteomes" id="UP001152614"/>
    </source>
</evidence>
<comment type="caution">
    <text evidence="2">The sequence shown here is derived from an EMBL/GenBank/DDBJ whole genome shotgun (WGS) entry which is preliminary data.</text>
</comment>
<proteinExistence type="predicted"/>
<dbReference type="PANTHER" id="PTHR13696:SF52">
    <property type="entry name" value="PARA FAMILY PROTEIN CT_582"/>
    <property type="match status" value="1"/>
</dbReference>
<dbReference type="RefSeq" id="WP_278229342.1">
    <property type="nucleotide sequence ID" value="NZ_JAOWLY010000016.1"/>
</dbReference>
<evidence type="ECO:0000259" key="1">
    <source>
        <dbReference type="Pfam" id="PF13614"/>
    </source>
</evidence>
<dbReference type="EMBL" id="JAOWLY010000016">
    <property type="protein sequence ID" value="MDG4984920.1"/>
    <property type="molecule type" value="Genomic_DNA"/>
</dbReference>
<dbReference type="Pfam" id="PF13614">
    <property type="entry name" value="AAA_31"/>
    <property type="match status" value="1"/>
</dbReference>
<feature type="domain" description="AAA" evidence="1">
    <location>
        <begin position="5"/>
        <end position="179"/>
    </location>
</feature>
<evidence type="ECO:0000313" key="2">
    <source>
        <dbReference type="EMBL" id="MDG4984920.1"/>
    </source>
</evidence>
<accession>A0A9X4S5A1</accession>
<sequence length="254" mass="28475">MTKAKTIANIMQKGGVGKSTSSKNEIEELGKKFKVLGIDNDQNADLTDSFTSKKVVERSGAKTLYDVYTKGASIRDVRMSITDNIDIVPSSIMIANVDIELSSKMSREFVLKKAIDEIKEEYDYIIIDCSPSLSITTINALAASDGAIYITQLEYFAKQALEQLEKTVNLVKEINPNLETLGLLLTMSDSTNHVKDMIEELKESDYRILGQIDRATVVRDSIMAKQAVFQYDPSHKVAKQYHDFVDNMIKELEK</sequence>
<dbReference type="AlphaFoldDB" id="A0A9X4S5A1"/>
<organism evidence="2 3">
    <name type="scientific">Lactococcus lactis</name>
    <dbReference type="NCBI Taxonomy" id="1358"/>
    <lineage>
        <taxon>Bacteria</taxon>
        <taxon>Bacillati</taxon>
        <taxon>Bacillota</taxon>
        <taxon>Bacilli</taxon>
        <taxon>Lactobacillales</taxon>
        <taxon>Streptococcaceae</taxon>
        <taxon>Lactococcus</taxon>
    </lineage>
</organism>
<dbReference type="Proteomes" id="UP001152614">
    <property type="component" value="Unassembled WGS sequence"/>
</dbReference>
<dbReference type="Gene3D" id="3.40.50.300">
    <property type="entry name" value="P-loop containing nucleotide triphosphate hydrolases"/>
    <property type="match status" value="1"/>
</dbReference>
<dbReference type="CDD" id="cd02042">
    <property type="entry name" value="ParAB_family"/>
    <property type="match status" value="1"/>
</dbReference>
<dbReference type="InterPro" id="IPR025669">
    <property type="entry name" value="AAA_dom"/>
</dbReference>
<reference evidence="2" key="2">
    <citation type="journal article" date="2023" name="Food Microbiol.">
        <title>Evaluation of the fermentation potential of lactic acid bacteria isolated from herbs, fruits and vegetables as starter cultures in nut-based milk alternatives.</title>
        <authorList>
            <person name="Huang W."/>
            <person name="Dong A."/>
            <person name="Pham H.T."/>
            <person name="Zhou C."/>
            <person name="Huo Z."/>
            <person name="Watjen A.P."/>
            <person name="Prakash S."/>
            <person name="Bang-Berthelsen C.H."/>
            <person name="Turner M.S."/>
        </authorList>
    </citation>
    <scope>NUCLEOTIDE SEQUENCE</scope>
    <source>
        <strain evidence="2">3</strain>
    </source>
</reference>
<dbReference type="SUPFAM" id="SSF52540">
    <property type="entry name" value="P-loop containing nucleoside triphosphate hydrolases"/>
    <property type="match status" value="1"/>
</dbReference>
<dbReference type="InterPro" id="IPR050678">
    <property type="entry name" value="DNA_Partitioning_ATPase"/>
</dbReference>
<dbReference type="InterPro" id="IPR027417">
    <property type="entry name" value="P-loop_NTPase"/>
</dbReference>
<reference evidence="2" key="1">
    <citation type="submission" date="2022-10" db="EMBL/GenBank/DDBJ databases">
        <authorList>
            <person name="Turner M.S."/>
            <person name="Huang W."/>
        </authorList>
    </citation>
    <scope>NUCLEOTIDE SEQUENCE</scope>
    <source>
        <strain evidence="2">3</strain>
    </source>
</reference>